<protein>
    <submittedName>
        <fullName evidence="2">Uncharacterized protein</fullName>
    </submittedName>
</protein>
<proteinExistence type="predicted"/>
<dbReference type="EMBL" id="CP001281">
    <property type="protein sequence ID" value="ACK54618.1"/>
    <property type="molecule type" value="Genomic_DNA"/>
</dbReference>
<dbReference type="RefSeq" id="WP_004323128.1">
    <property type="nucleotide sequence ID" value="NC_011662.2"/>
</dbReference>
<reference evidence="4" key="1">
    <citation type="submission" date="2009-05" db="EMBL/GenBank/DDBJ databases">
        <title>Complete sequence of chromosome of Thauera sp. MZ1T.</title>
        <authorList>
            <consortium name="US DOE Joint Genome Institute"/>
            <person name="Lucas S."/>
            <person name="Copeland A."/>
            <person name="Lapidus A."/>
            <person name="Glavina del Rio T."/>
            <person name="Dalin E."/>
            <person name="Tice H."/>
            <person name="Bruce D."/>
            <person name="Goodwin L."/>
            <person name="Pitluck S."/>
            <person name="Sims D."/>
            <person name="Brettin T."/>
            <person name="Detter J.C."/>
            <person name="Han C."/>
            <person name="Larimer F."/>
            <person name="Land M."/>
            <person name="Hauser L."/>
            <person name="Kyrpides N."/>
            <person name="Mikhailova N."/>
            <person name="Sayler G.S."/>
        </authorList>
    </citation>
    <scope>NUCLEOTIDE SEQUENCE [LARGE SCALE GENOMIC DNA]</scope>
    <source>
        <strain evidence="4">MZ1T</strain>
    </source>
</reference>
<dbReference type="OrthoDB" id="5572895at2"/>
<dbReference type="Proteomes" id="UP000321192">
    <property type="component" value="Unassembled WGS sequence"/>
</dbReference>
<dbReference type="EMBL" id="SSFD01000071">
    <property type="protein sequence ID" value="TXH88421.1"/>
    <property type="molecule type" value="Genomic_DNA"/>
</dbReference>
<keyword evidence="4" id="KW-1185">Reference proteome</keyword>
<keyword evidence="1" id="KW-0175">Coiled coil</keyword>
<evidence type="ECO:0000313" key="2">
    <source>
        <dbReference type="EMBL" id="ACK54618.1"/>
    </source>
</evidence>
<dbReference type="eggNOG" id="ENOG5033RFA">
    <property type="taxonomic scope" value="Bacteria"/>
</dbReference>
<dbReference type="AlphaFoldDB" id="C4ZMA4"/>
<name>C4ZMA4_THASP</name>
<evidence type="ECO:0000256" key="1">
    <source>
        <dbReference type="SAM" id="Coils"/>
    </source>
</evidence>
<dbReference type="STRING" id="85643.Tmz1t_1866"/>
<evidence type="ECO:0000313" key="4">
    <source>
        <dbReference type="Proteomes" id="UP000002186"/>
    </source>
</evidence>
<sequence length="630" mass="69216">MSDILKRFTTDASAFTELKFVDAKGTAAAVDLADATRGEATISAGMLAALADLQPKAAPDEPLTEPVFSKATSTGRGMLAHVERVHDSFLNVRRDLLELRARANARQNQAKSLIDRVCDFLDDYLKPEELRRLGVIDDEAQARPFRLLVAPDLHNAEGVLLRPRLDLALPRPGEDDIEGVKHNDESALFHAGKVVADDIRQVEALRGALTTLRRRHQEALEDLRTRLVALEAELPGELRRLDVLERERTETLDDYAVAQRLLAEHWREVEAAHAERRRIIEAHQGLFYVKVRETPLGRSLPDPLELRPSSPDELVPGCAGRDTALPAALAPFIEAVYDIPAADWAHLRPLGHLLPGRTILAGLVEMRRQKLALRLNRPPDAGLALLSGLVQQNRALVRDIAARPFSAGALGELQRQAGAILALDDLLAIPSPQLRDPARALHQRLDTAAGCLLERLRTISPSIRLNWASAAEADRLAVEAPERWPGLAEAEERDFNGVRTLVELVAWWFRQLDADASAAAHGAMRNLVRACLLLAASDDPQQLVQGRLQSIPGRFRLGEALRLKLDREAAPGTLLQLFDDDQRVIATLRVDDHDDQGTVASVASILDPELERNPGAVLATGLHISGVDRG</sequence>
<reference evidence="3 5" key="3">
    <citation type="submission" date="2018-09" db="EMBL/GenBank/DDBJ databases">
        <title>Metagenome Assembled Genomes from an Advanced Water Purification Facility.</title>
        <authorList>
            <person name="Stamps B.W."/>
            <person name="Spear J.R."/>
        </authorList>
    </citation>
    <scope>NUCLEOTIDE SEQUENCE [LARGE SCALE GENOMIC DNA]</scope>
    <source>
        <strain evidence="3">Bin_27_1</strain>
    </source>
</reference>
<feature type="coiled-coil region" evidence="1">
    <location>
        <begin position="202"/>
        <end position="247"/>
    </location>
</feature>
<accession>A0A5C7T0B5</accession>
<gene>
    <name evidence="2" type="ordered locus">Tmz1t_1866</name>
    <name evidence="3" type="ORF">E6Q80_05175</name>
</gene>
<organism evidence="2 4">
    <name type="scientific">Thauera aminoaromatica</name>
    <dbReference type="NCBI Taxonomy" id="164330"/>
    <lineage>
        <taxon>Bacteria</taxon>
        <taxon>Pseudomonadati</taxon>
        <taxon>Pseudomonadota</taxon>
        <taxon>Betaproteobacteria</taxon>
        <taxon>Rhodocyclales</taxon>
        <taxon>Zoogloeaceae</taxon>
        <taxon>Thauera</taxon>
    </lineage>
</organism>
<evidence type="ECO:0000313" key="5">
    <source>
        <dbReference type="Proteomes" id="UP000321192"/>
    </source>
</evidence>
<evidence type="ECO:0000313" key="3">
    <source>
        <dbReference type="EMBL" id="TXH88421.1"/>
    </source>
</evidence>
<reference evidence="2 4" key="2">
    <citation type="journal article" date="2012" name="Stand. Genomic Sci.">
        <title>Complete genome sequence of Thauera aminoaromatica strain MZ1T.</title>
        <authorList>
            <person name="Jiang K."/>
            <person name="Sanseverino J."/>
            <person name="Chauhan A."/>
            <person name="Lucas S."/>
            <person name="Copeland A."/>
            <person name="Lapidus A."/>
            <person name="Del Rio T.G."/>
            <person name="Dalin E."/>
            <person name="Tice H."/>
            <person name="Bruce D."/>
            <person name="Goodwin L."/>
            <person name="Pitluck S."/>
            <person name="Sims D."/>
            <person name="Brettin T."/>
            <person name="Detter J.C."/>
            <person name="Han C."/>
            <person name="Chang Y.J."/>
            <person name="Larimer F."/>
            <person name="Land M."/>
            <person name="Hauser L."/>
            <person name="Kyrpides N.C."/>
            <person name="Mikhailova N."/>
            <person name="Moser S."/>
            <person name="Jegier P."/>
            <person name="Close D."/>
            <person name="Debruyn J.M."/>
            <person name="Wang Y."/>
            <person name="Layton A.C."/>
            <person name="Allen M.S."/>
            <person name="Sayler G.S."/>
        </authorList>
    </citation>
    <scope>NUCLEOTIDE SEQUENCE [LARGE SCALE GENOMIC DNA]</scope>
    <source>
        <strain evidence="2 4">MZ1T</strain>
    </source>
</reference>
<accession>C4ZMA4</accession>
<dbReference type="KEGG" id="tmz:Tmz1t_1866"/>
<dbReference type="Proteomes" id="UP000002186">
    <property type="component" value="Chromosome"/>
</dbReference>
<dbReference type="HOGENOM" id="CLU_431929_0_0_4"/>